<keyword evidence="3" id="KW-1185">Reference proteome</keyword>
<dbReference type="OrthoDB" id="5951715at2"/>
<reference evidence="2 3" key="1">
    <citation type="journal article" date="1999" name="Science">
        <title>Genome sequence of the radioresistant bacterium Deinococcus radiodurans R1.</title>
        <authorList>
            <person name="White O."/>
            <person name="Eisen J.A."/>
            <person name="Heidelberg J.F."/>
            <person name="Hickey E.K."/>
            <person name="Peterson J.D."/>
            <person name="Dodson R.J."/>
            <person name="Haft D.H."/>
            <person name="Gwinn M.L."/>
            <person name="Nelson W.C."/>
            <person name="Richardson D.L."/>
            <person name="Moffat K.S."/>
            <person name="Qin H."/>
            <person name="Jiang L."/>
            <person name="Pamphile W."/>
            <person name="Crosby M."/>
            <person name="Shen M."/>
            <person name="Vamathevan J.J."/>
            <person name="Lam P."/>
            <person name="McDonald L."/>
            <person name="Utterback T."/>
            <person name="Zalewski C."/>
            <person name="Makarova K.S."/>
            <person name="Aravind L."/>
            <person name="Daly M.J."/>
            <person name="Minton K.W."/>
            <person name="Fleischmann R.D."/>
            <person name="Ketchum K.A."/>
            <person name="Nelson K.E."/>
            <person name="Salzberg S."/>
            <person name="Smith H.O."/>
            <person name="Venter J.C."/>
            <person name="Fraser C.M."/>
        </authorList>
    </citation>
    <scope>NUCLEOTIDE SEQUENCE [LARGE SCALE GENOMIC DNA]</scope>
    <source>
        <strain evidence="3">ATCC 13939 / DSM 20539 / JCM 16871 / LMG 4051 / NBRC 15346 / NCIMB 9279 / R1 / VKM B-1422</strain>
    </source>
</reference>
<proteinExistence type="predicted"/>
<evidence type="ECO:0000313" key="2">
    <source>
        <dbReference type="EMBL" id="AAF10109.1"/>
    </source>
</evidence>
<organism evidence="2 3">
    <name type="scientific">Deinococcus radiodurans (strain ATCC 13939 / DSM 20539 / JCM 16871 / CCUG 27074 / LMG 4051 / NBRC 15346 / NCIMB 9279 / VKM B-1422 / R1)</name>
    <dbReference type="NCBI Taxonomy" id="243230"/>
    <lineage>
        <taxon>Bacteria</taxon>
        <taxon>Thermotogati</taxon>
        <taxon>Deinococcota</taxon>
        <taxon>Deinococci</taxon>
        <taxon>Deinococcales</taxon>
        <taxon>Deinococcaceae</taxon>
        <taxon>Deinococcus</taxon>
    </lineage>
</organism>
<dbReference type="PaxDb" id="243230-DR_0527"/>
<protein>
    <submittedName>
        <fullName evidence="2">Uncharacterized protein</fullName>
    </submittedName>
</protein>
<dbReference type="KEGG" id="dra:DR_0527"/>
<dbReference type="Proteomes" id="UP000002524">
    <property type="component" value="Chromosome 1"/>
</dbReference>
<dbReference type="EnsemblBacteria" id="AAF10109">
    <property type="protein sequence ID" value="AAF10109"/>
    <property type="gene ID" value="DR_0527"/>
</dbReference>
<dbReference type="EMBL" id="AE000513">
    <property type="protein sequence ID" value="AAF10109.1"/>
    <property type="molecule type" value="Genomic_DNA"/>
</dbReference>
<accession>Q9RWY8</accession>
<dbReference type="AlphaFoldDB" id="Q9RWY8"/>
<dbReference type="PIR" id="E75507">
    <property type="entry name" value="E75507"/>
</dbReference>
<dbReference type="HOGENOM" id="CLU_975642_0_0_0"/>
<evidence type="ECO:0000256" key="1">
    <source>
        <dbReference type="SAM" id="MobiDB-lite"/>
    </source>
</evidence>
<evidence type="ECO:0000313" key="3">
    <source>
        <dbReference type="Proteomes" id="UP000002524"/>
    </source>
</evidence>
<sequence length="285" mass="31219">MPGQRAPYPDPMAAGRKYERRGDPFTLKVQRGEGPPTVQNWAHRGTGRRWFTRVPVHLCQRLDAAQLGEAVRGYAQQLAQAGTPAELPRLAALLAFDWHPIERTVSTRRADTAPALGAVRVSVTTSHTGPRGQGVRFWLTCPRCSRRCGVLYASRWGAQGEHLPQPLTGCRECLGLTDASRQRHGCPDWAGHVLAQRVDTRKPYRARAWGAAHDRALYVSRASAARALPGYFPKPSRPERWGLGPCPWGKAAGGRRAYERGSAGGRDLGEPQPVPLPSVEHLGAV</sequence>
<feature type="region of interest" description="Disordered" evidence="1">
    <location>
        <begin position="254"/>
        <end position="285"/>
    </location>
</feature>
<gene>
    <name evidence="2" type="ordered locus">DR_0527</name>
</gene>
<name>Q9RWY8_DEIRA</name>
<dbReference type="InParanoid" id="Q9RWY8"/>